<dbReference type="InterPro" id="IPR003708">
    <property type="entry name" value="SecB"/>
</dbReference>
<dbReference type="GO" id="GO:0051262">
    <property type="term" value="P:protein tetramerization"/>
    <property type="evidence" value="ECO:0007669"/>
    <property type="project" value="InterPro"/>
</dbReference>
<dbReference type="GO" id="GO:0005737">
    <property type="term" value="C:cytoplasm"/>
    <property type="evidence" value="ECO:0007669"/>
    <property type="project" value="UniProtKB-SubCell"/>
</dbReference>
<evidence type="ECO:0000313" key="10">
    <source>
        <dbReference type="Proteomes" id="UP000565205"/>
    </source>
</evidence>
<keyword evidence="5 6" id="KW-0143">Chaperone</keyword>
<dbReference type="Proteomes" id="UP000565205">
    <property type="component" value="Unassembled WGS sequence"/>
</dbReference>
<evidence type="ECO:0000256" key="5">
    <source>
        <dbReference type="ARBA" id="ARBA00023186"/>
    </source>
</evidence>
<dbReference type="Proteomes" id="UP000557688">
    <property type="component" value="Unassembled WGS sequence"/>
</dbReference>
<comment type="subunit">
    <text evidence="6">Homotetramer, a dimer of dimers. One homotetramer interacts with 1 SecA dimer.</text>
</comment>
<evidence type="ECO:0000256" key="4">
    <source>
        <dbReference type="ARBA" id="ARBA00023010"/>
    </source>
</evidence>
<name>A0A839V117_9PROT</name>
<keyword evidence="3 6" id="KW-0653">Protein transport</keyword>
<comment type="similarity">
    <text evidence="1 6">Belongs to the SecB family.</text>
</comment>
<dbReference type="RefSeq" id="WP_176626612.1">
    <property type="nucleotide sequence ID" value="NZ_JABXXQ010000576.1"/>
</dbReference>
<keyword evidence="9" id="KW-1185">Reference proteome</keyword>
<evidence type="ECO:0000256" key="2">
    <source>
        <dbReference type="ARBA" id="ARBA00022448"/>
    </source>
</evidence>
<comment type="caution">
    <text evidence="7">The sequence shown here is derived from an EMBL/GenBank/DDBJ whole genome shotgun (WGS) entry which is preliminary data.</text>
</comment>
<evidence type="ECO:0000256" key="6">
    <source>
        <dbReference type="HAMAP-Rule" id="MF_00821"/>
    </source>
</evidence>
<proteinExistence type="inferred from homology"/>
<reference evidence="7 9" key="2">
    <citation type="submission" date="2020-08" db="EMBL/GenBank/DDBJ databases">
        <title>Genomic Encyclopedia of Type Strains, Phase III (KMG-III): the genomes of soil and plant-associated and newly described type strains.</title>
        <authorList>
            <person name="Whitman W."/>
        </authorList>
    </citation>
    <scope>NUCLEOTIDE SEQUENCE [LARGE SCALE GENOMIC DNA]</scope>
    <source>
        <strain evidence="7 9">CECT 8088</strain>
    </source>
</reference>
<evidence type="ECO:0000256" key="3">
    <source>
        <dbReference type="ARBA" id="ARBA00022927"/>
    </source>
</evidence>
<dbReference type="AlphaFoldDB" id="A0A839V117"/>
<dbReference type="Pfam" id="PF02556">
    <property type="entry name" value="SecB"/>
    <property type="match status" value="1"/>
</dbReference>
<dbReference type="GO" id="GO:0015031">
    <property type="term" value="P:protein transport"/>
    <property type="evidence" value="ECO:0007669"/>
    <property type="project" value="UniProtKB-UniRule"/>
</dbReference>
<evidence type="ECO:0000256" key="1">
    <source>
        <dbReference type="ARBA" id="ARBA00009990"/>
    </source>
</evidence>
<keyword evidence="2 6" id="KW-0813">Transport</keyword>
<dbReference type="PANTHER" id="PTHR36918">
    <property type="match status" value="1"/>
</dbReference>
<dbReference type="Gene3D" id="3.10.420.10">
    <property type="entry name" value="SecB-like"/>
    <property type="match status" value="1"/>
</dbReference>
<keyword evidence="6" id="KW-0963">Cytoplasm</keyword>
<gene>
    <name evidence="6 8" type="primary">secB</name>
    <name evidence="7" type="ORF">FHR90_002214</name>
    <name evidence="8" type="ORF">HUK83_16700</name>
</gene>
<comment type="function">
    <text evidence="6">One of the proteins required for the normal export of preproteins out of the cell cytoplasm. It is a molecular chaperone that binds to a subset of precursor proteins, maintaining them in a translocation-competent state. It also specifically binds to its receptor SecA.</text>
</comment>
<dbReference type="NCBIfam" id="TIGR00809">
    <property type="entry name" value="secB"/>
    <property type="match status" value="1"/>
</dbReference>
<dbReference type="InterPro" id="IPR035958">
    <property type="entry name" value="SecB-like_sf"/>
</dbReference>
<reference evidence="8 10" key="1">
    <citation type="submission" date="2020-06" db="EMBL/GenBank/DDBJ databases">
        <title>Description of novel acetic acid bacteria.</title>
        <authorList>
            <person name="Sombolestani A."/>
        </authorList>
    </citation>
    <scope>NUCLEOTIDE SEQUENCE [LARGE SCALE GENOMIC DNA]</scope>
    <source>
        <strain evidence="8 10">LMG 26838</strain>
    </source>
</reference>
<dbReference type="GO" id="GO:0051082">
    <property type="term" value="F:unfolded protein binding"/>
    <property type="evidence" value="ECO:0007669"/>
    <property type="project" value="InterPro"/>
</dbReference>
<dbReference type="EMBL" id="JACHXV010000007">
    <property type="protein sequence ID" value="MBB3174373.1"/>
    <property type="molecule type" value="Genomic_DNA"/>
</dbReference>
<dbReference type="PANTHER" id="PTHR36918:SF1">
    <property type="entry name" value="PROTEIN-EXPORT PROTEIN SECB"/>
    <property type="match status" value="1"/>
</dbReference>
<evidence type="ECO:0000313" key="7">
    <source>
        <dbReference type="EMBL" id="MBB3174373.1"/>
    </source>
</evidence>
<sequence>MSDTIPPGVPTGDAPAQAGVPAAMPLAMNLQYIKDLSFEVPSGPEIFATLRAAPQIAVNIDVQARRLQEQPIFEVALVIRVEATEPKEGEQAGTPAAGGRVVFVTELNYAAVVTLGEVPEQAIEPLLLVEVPRLIFPYARAVVSEITRDGGFPPVVLQPIDFVALWQAKRQQDAAAATGQVGHA</sequence>
<organism evidence="7 9">
    <name type="scientific">Endobacter medicaginis</name>
    <dbReference type="NCBI Taxonomy" id="1181271"/>
    <lineage>
        <taxon>Bacteria</taxon>
        <taxon>Pseudomonadati</taxon>
        <taxon>Pseudomonadota</taxon>
        <taxon>Alphaproteobacteria</taxon>
        <taxon>Acetobacterales</taxon>
        <taxon>Acetobacteraceae</taxon>
        <taxon>Endobacter</taxon>
    </lineage>
</organism>
<dbReference type="HAMAP" id="MF_00821">
    <property type="entry name" value="SecB"/>
    <property type="match status" value="1"/>
</dbReference>
<keyword evidence="4 6" id="KW-0811">Translocation</keyword>
<protein>
    <recommendedName>
        <fullName evidence="6">Protein-export protein SecB</fullName>
    </recommendedName>
</protein>
<dbReference type="GO" id="GO:0006457">
    <property type="term" value="P:protein folding"/>
    <property type="evidence" value="ECO:0007669"/>
    <property type="project" value="UniProtKB-UniRule"/>
</dbReference>
<dbReference type="NCBIfam" id="NF004392">
    <property type="entry name" value="PRK05751.1-3"/>
    <property type="match status" value="1"/>
</dbReference>
<evidence type="ECO:0000313" key="9">
    <source>
        <dbReference type="Proteomes" id="UP000557688"/>
    </source>
</evidence>
<comment type="subcellular location">
    <subcellularLocation>
        <location evidence="6">Cytoplasm</location>
    </subcellularLocation>
</comment>
<accession>A0A839V117</accession>
<dbReference type="SUPFAM" id="SSF54611">
    <property type="entry name" value="SecB-like"/>
    <property type="match status" value="1"/>
</dbReference>
<evidence type="ECO:0000313" key="8">
    <source>
        <dbReference type="EMBL" id="NVN31967.1"/>
    </source>
</evidence>
<dbReference type="EMBL" id="JABXXQ010000576">
    <property type="protein sequence ID" value="NVN31967.1"/>
    <property type="molecule type" value="Genomic_DNA"/>
</dbReference>